<evidence type="ECO:0000313" key="3">
    <source>
        <dbReference type="Proteomes" id="UP000094801"/>
    </source>
</evidence>
<keyword evidence="1" id="KW-1133">Transmembrane helix</keyword>
<accession>A0A1E4SUY3</accession>
<gene>
    <name evidence="2" type="ORF">CANARDRAFT_177790</name>
</gene>
<dbReference type="AlphaFoldDB" id="A0A1E4SUY3"/>
<organism evidence="2 3">
    <name type="scientific">[Candida] arabinofermentans NRRL YB-2248</name>
    <dbReference type="NCBI Taxonomy" id="983967"/>
    <lineage>
        <taxon>Eukaryota</taxon>
        <taxon>Fungi</taxon>
        <taxon>Dikarya</taxon>
        <taxon>Ascomycota</taxon>
        <taxon>Saccharomycotina</taxon>
        <taxon>Pichiomycetes</taxon>
        <taxon>Pichiales</taxon>
        <taxon>Pichiaceae</taxon>
        <taxon>Ogataea</taxon>
        <taxon>Ogataea/Candida clade</taxon>
    </lineage>
</organism>
<protein>
    <submittedName>
        <fullName evidence="2">Uncharacterized protein</fullName>
    </submittedName>
</protein>
<proteinExistence type="predicted"/>
<sequence length="66" mass="6559">MLSNSSSAISSFATATLSSVRMISSTAYINTTASVSASANFAVGFESVSSTASVLGLLFAAFAILA</sequence>
<dbReference type="EMBL" id="KV453865">
    <property type="protein sequence ID" value="ODV83313.1"/>
    <property type="molecule type" value="Genomic_DNA"/>
</dbReference>
<keyword evidence="1" id="KW-0812">Transmembrane</keyword>
<keyword evidence="3" id="KW-1185">Reference proteome</keyword>
<evidence type="ECO:0000313" key="2">
    <source>
        <dbReference type="EMBL" id="ODV83313.1"/>
    </source>
</evidence>
<dbReference type="Proteomes" id="UP000094801">
    <property type="component" value="Unassembled WGS sequence"/>
</dbReference>
<feature type="transmembrane region" description="Helical" evidence="1">
    <location>
        <begin position="47"/>
        <end position="65"/>
    </location>
</feature>
<reference evidence="3" key="1">
    <citation type="submission" date="2016-04" db="EMBL/GenBank/DDBJ databases">
        <title>Comparative genomics of biotechnologically important yeasts.</title>
        <authorList>
            <consortium name="DOE Joint Genome Institute"/>
            <person name="Riley R."/>
            <person name="Haridas S."/>
            <person name="Wolfe K.H."/>
            <person name="Lopes M.R."/>
            <person name="Hittinger C.T."/>
            <person name="Goker M."/>
            <person name="Salamov A."/>
            <person name="Wisecaver J."/>
            <person name="Long T.M."/>
            <person name="Aerts A.L."/>
            <person name="Barry K."/>
            <person name="Choi C."/>
            <person name="Clum A."/>
            <person name="Coughlan A.Y."/>
            <person name="Deshpande S."/>
            <person name="Douglass A.P."/>
            <person name="Hanson S.J."/>
            <person name="Klenk H.-P."/>
            <person name="Labutti K."/>
            <person name="Lapidus A."/>
            <person name="Lindquist E."/>
            <person name="Lipzen A."/>
            <person name="Meier-Kolthoff J.P."/>
            <person name="Ohm R.A."/>
            <person name="Otillar R.P."/>
            <person name="Pangilinan J."/>
            <person name="Peng Y."/>
            <person name="Rokas A."/>
            <person name="Rosa C.A."/>
            <person name="Scheuner C."/>
            <person name="Sibirny A.A."/>
            <person name="Slot J.C."/>
            <person name="Stielow J.B."/>
            <person name="Sun H."/>
            <person name="Kurtzman C.P."/>
            <person name="Blackwell M."/>
            <person name="Grigoriev I.V."/>
            <person name="Jeffries T.W."/>
        </authorList>
    </citation>
    <scope>NUCLEOTIDE SEQUENCE [LARGE SCALE GENOMIC DNA]</scope>
    <source>
        <strain evidence="3">NRRL YB-2248</strain>
    </source>
</reference>
<name>A0A1E4SUY3_9ASCO</name>
<keyword evidence="1" id="KW-0472">Membrane</keyword>
<evidence type="ECO:0000256" key="1">
    <source>
        <dbReference type="SAM" id="Phobius"/>
    </source>
</evidence>